<sequence>MDPVTRYLARQGIQTTDDYFKNSALHWGQRWEHPMWSLVYRVDNDVLIFCEFKSKGDPVGISSAVSQFINKIRIMRREIKEINEIRGLIIEDGGLPEDRLTRQVFRKQFLLQGAQERIIDGDNWLIY</sequence>
<reference evidence="1 2" key="1">
    <citation type="submission" date="2022-01" db="EMBL/GenBank/DDBJ databases">
        <title>Whole genome-based taxonomy of the Shewanellaceae.</title>
        <authorList>
            <person name="Martin-Rodriguez A.J."/>
        </authorList>
    </citation>
    <scope>NUCLEOTIDE SEQUENCE [LARGE SCALE GENOMIC DNA]</scope>
    <source>
        <strain evidence="1 2">DSM 17177</strain>
    </source>
</reference>
<comment type="caution">
    <text evidence="1">The sequence shown here is derived from an EMBL/GenBank/DDBJ whole genome shotgun (WGS) entry which is preliminary data.</text>
</comment>
<evidence type="ECO:0000313" key="1">
    <source>
        <dbReference type="EMBL" id="MCL1123695.1"/>
    </source>
</evidence>
<organism evidence="1 2">
    <name type="scientific">Shewanella surugensis</name>
    <dbReference type="NCBI Taxonomy" id="212020"/>
    <lineage>
        <taxon>Bacteria</taxon>
        <taxon>Pseudomonadati</taxon>
        <taxon>Pseudomonadota</taxon>
        <taxon>Gammaproteobacteria</taxon>
        <taxon>Alteromonadales</taxon>
        <taxon>Shewanellaceae</taxon>
        <taxon>Shewanella</taxon>
    </lineage>
</organism>
<proteinExistence type="predicted"/>
<keyword evidence="2" id="KW-1185">Reference proteome</keyword>
<protein>
    <submittedName>
        <fullName evidence="1">Secretion protein</fullName>
    </submittedName>
</protein>
<name>A0ABT0L7S1_9GAMM</name>
<gene>
    <name evidence="1" type="ORF">L2764_04135</name>
</gene>
<accession>A0ABT0L7S1</accession>
<evidence type="ECO:0000313" key="2">
    <source>
        <dbReference type="Proteomes" id="UP001203423"/>
    </source>
</evidence>
<dbReference type="RefSeq" id="WP_248938981.1">
    <property type="nucleotide sequence ID" value="NZ_JAKIKS010000010.1"/>
</dbReference>
<dbReference type="Proteomes" id="UP001203423">
    <property type="component" value="Unassembled WGS sequence"/>
</dbReference>
<dbReference type="EMBL" id="JAKIKS010000010">
    <property type="protein sequence ID" value="MCL1123695.1"/>
    <property type="molecule type" value="Genomic_DNA"/>
</dbReference>